<dbReference type="InterPro" id="IPR018114">
    <property type="entry name" value="TRYPSIN_HIS"/>
</dbReference>
<sequence>MPGLIAFSILLITIPSLTSLSYLFGRVIDGDVVTITKYPHQVSLRFKHFDGYPYLHECGGSIYNEWVIITASHCVYKREANDLIVVAGSDNSDGGDGVVSRVEKIVIHENFNMQTMANDIALIFLSTALPINNVTIDTLLLASEELVPGSTVTVIGWGFTSVSGSTSRKLREVELKISDPVECSLAYGVGSIQANMLCAGVCGGGKDACNHDSGGPLVSGNKLAGVVSWNRGCARPDYPGVYANVAYLYNWLEHNIQKNS</sequence>
<dbReference type="PROSITE" id="PS00134">
    <property type="entry name" value="TRYPSIN_HIS"/>
    <property type="match status" value="1"/>
</dbReference>
<comment type="subcellular location">
    <subcellularLocation>
        <location evidence="1">Secreted</location>
    </subcellularLocation>
</comment>
<evidence type="ECO:0000259" key="10">
    <source>
        <dbReference type="PROSITE" id="PS50240"/>
    </source>
</evidence>
<keyword evidence="9" id="KW-0732">Signal</keyword>
<evidence type="ECO:0000256" key="7">
    <source>
        <dbReference type="ARBA" id="ARBA00023145"/>
    </source>
</evidence>
<dbReference type="InterPro" id="IPR001254">
    <property type="entry name" value="Trypsin_dom"/>
</dbReference>
<keyword evidence="6" id="KW-0720">Serine protease</keyword>
<keyword evidence="4" id="KW-0645">Protease</keyword>
<dbReference type="InterPro" id="IPR050430">
    <property type="entry name" value="Peptidase_S1"/>
</dbReference>
<dbReference type="InterPro" id="IPR043504">
    <property type="entry name" value="Peptidase_S1_PA_chymotrypsin"/>
</dbReference>
<dbReference type="Pfam" id="PF00089">
    <property type="entry name" value="Trypsin"/>
    <property type="match status" value="1"/>
</dbReference>
<evidence type="ECO:0000256" key="5">
    <source>
        <dbReference type="ARBA" id="ARBA00022801"/>
    </source>
</evidence>
<evidence type="ECO:0000256" key="3">
    <source>
        <dbReference type="ARBA" id="ARBA00022525"/>
    </source>
</evidence>
<evidence type="ECO:0000256" key="8">
    <source>
        <dbReference type="ARBA" id="ARBA00023157"/>
    </source>
</evidence>
<dbReference type="InterPro" id="IPR001314">
    <property type="entry name" value="Peptidase_S1A"/>
</dbReference>
<dbReference type="CDD" id="cd00190">
    <property type="entry name" value="Tryp_SPc"/>
    <property type="match status" value="1"/>
</dbReference>
<name>A0A1A9VZ00_GLOAU</name>
<proteinExistence type="inferred from homology"/>
<evidence type="ECO:0000256" key="1">
    <source>
        <dbReference type="ARBA" id="ARBA00004613"/>
    </source>
</evidence>
<dbReference type="Gene3D" id="2.40.10.10">
    <property type="entry name" value="Trypsin-like serine proteases"/>
    <property type="match status" value="1"/>
</dbReference>
<evidence type="ECO:0000313" key="11">
    <source>
        <dbReference type="EnsemblMetazoa" id="GAUT052828-PA"/>
    </source>
</evidence>
<dbReference type="FunFam" id="2.40.10.10:FF:000047">
    <property type="entry name" value="Trypsin eta"/>
    <property type="match status" value="1"/>
</dbReference>
<organism evidence="11 12">
    <name type="scientific">Glossina austeni</name>
    <name type="common">Savannah tsetse fly</name>
    <dbReference type="NCBI Taxonomy" id="7395"/>
    <lineage>
        <taxon>Eukaryota</taxon>
        <taxon>Metazoa</taxon>
        <taxon>Ecdysozoa</taxon>
        <taxon>Arthropoda</taxon>
        <taxon>Hexapoda</taxon>
        <taxon>Insecta</taxon>
        <taxon>Pterygota</taxon>
        <taxon>Neoptera</taxon>
        <taxon>Endopterygota</taxon>
        <taxon>Diptera</taxon>
        <taxon>Brachycera</taxon>
        <taxon>Muscomorpha</taxon>
        <taxon>Hippoboscoidea</taxon>
        <taxon>Glossinidae</taxon>
        <taxon>Glossina</taxon>
    </lineage>
</organism>
<dbReference type="Proteomes" id="UP000078200">
    <property type="component" value="Unassembled WGS sequence"/>
</dbReference>
<evidence type="ECO:0000313" key="12">
    <source>
        <dbReference type="Proteomes" id="UP000078200"/>
    </source>
</evidence>
<dbReference type="EnsemblMetazoa" id="GAUT052828-RA">
    <property type="protein sequence ID" value="GAUT052828-PA"/>
    <property type="gene ID" value="GAUT052828"/>
</dbReference>
<keyword evidence="5" id="KW-0378">Hydrolase</keyword>
<evidence type="ECO:0000256" key="2">
    <source>
        <dbReference type="ARBA" id="ARBA00007664"/>
    </source>
</evidence>
<keyword evidence="7" id="KW-0865">Zymogen</keyword>
<dbReference type="PANTHER" id="PTHR24276:SF91">
    <property type="entry name" value="AT26814P-RELATED"/>
    <property type="match status" value="1"/>
</dbReference>
<evidence type="ECO:0000256" key="4">
    <source>
        <dbReference type="ARBA" id="ARBA00022670"/>
    </source>
</evidence>
<dbReference type="GO" id="GO:0004252">
    <property type="term" value="F:serine-type endopeptidase activity"/>
    <property type="evidence" value="ECO:0007669"/>
    <property type="project" value="InterPro"/>
</dbReference>
<dbReference type="SUPFAM" id="SSF50494">
    <property type="entry name" value="Trypsin-like serine proteases"/>
    <property type="match status" value="1"/>
</dbReference>
<dbReference type="PANTHER" id="PTHR24276">
    <property type="entry name" value="POLYSERASE-RELATED"/>
    <property type="match status" value="1"/>
</dbReference>
<feature type="chain" id="PRO_5008399841" description="Peptidase S1 domain-containing protein" evidence="9">
    <location>
        <begin position="20"/>
        <end position="260"/>
    </location>
</feature>
<comment type="similarity">
    <text evidence="2">Belongs to the peptidase S1 family.</text>
</comment>
<dbReference type="SMART" id="SM00020">
    <property type="entry name" value="Tryp_SPc"/>
    <property type="match status" value="1"/>
</dbReference>
<protein>
    <recommendedName>
        <fullName evidence="10">Peptidase S1 domain-containing protein</fullName>
    </recommendedName>
</protein>
<dbReference type="VEuPathDB" id="VectorBase:GAUT052828"/>
<dbReference type="GO" id="GO:0016485">
    <property type="term" value="P:protein processing"/>
    <property type="evidence" value="ECO:0007669"/>
    <property type="project" value="UniProtKB-ARBA"/>
</dbReference>
<accession>A0A1A9VZ00</accession>
<keyword evidence="12" id="KW-1185">Reference proteome</keyword>
<evidence type="ECO:0000256" key="6">
    <source>
        <dbReference type="ARBA" id="ARBA00022825"/>
    </source>
</evidence>
<dbReference type="InterPro" id="IPR009003">
    <property type="entry name" value="Peptidase_S1_PA"/>
</dbReference>
<evidence type="ECO:0000256" key="9">
    <source>
        <dbReference type="SAM" id="SignalP"/>
    </source>
</evidence>
<keyword evidence="3" id="KW-0964">Secreted</keyword>
<dbReference type="PRINTS" id="PR00722">
    <property type="entry name" value="CHYMOTRYPSIN"/>
</dbReference>
<dbReference type="AlphaFoldDB" id="A0A1A9VZ00"/>
<keyword evidence="8" id="KW-1015">Disulfide bond</keyword>
<reference evidence="11" key="1">
    <citation type="submission" date="2020-05" db="UniProtKB">
        <authorList>
            <consortium name="EnsemblMetazoa"/>
        </authorList>
    </citation>
    <scope>IDENTIFICATION</scope>
    <source>
        <strain evidence="11">TTRI</strain>
    </source>
</reference>
<dbReference type="GO" id="GO:0005576">
    <property type="term" value="C:extracellular region"/>
    <property type="evidence" value="ECO:0007669"/>
    <property type="project" value="UniProtKB-SubCell"/>
</dbReference>
<dbReference type="STRING" id="7395.A0A1A9VZ00"/>
<dbReference type="PROSITE" id="PS50240">
    <property type="entry name" value="TRYPSIN_DOM"/>
    <property type="match status" value="1"/>
</dbReference>
<feature type="domain" description="Peptidase S1" evidence="10">
    <location>
        <begin position="27"/>
        <end position="257"/>
    </location>
</feature>
<feature type="signal peptide" evidence="9">
    <location>
        <begin position="1"/>
        <end position="19"/>
    </location>
</feature>